<keyword evidence="4 5" id="KW-0378">Hydrolase</keyword>
<accession>A0A1I6LKZ0</accession>
<name>A0A1I6LKZ0_9SPHN</name>
<dbReference type="EMBL" id="FOZG01000002">
    <property type="protein sequence ID" value="SFS04154.1"/>
    <property type="molecule type" value="Genomic_DNA"/>
</dbReference>
<dbReference type="InterPro" id="IPR020456">
    <property type="entry name" value="Acylphosphatase"/>
</dbReference>
<evidence type="ECO:0000313" key="8">
    <source>
        <dbReference type="EMBL" id="SFS04154.1"/>
    </source>
</evidence>
<evidence type="ECO:0000313" key="9">
    <source>
        <dbReference type="Proteomes" id="UP000198824"/>
    </source>
</evidence>
<evidence type="ECO:0000256" key="6">
    <source>
        <dbReference type="RuleBase" id="RU004168"/>
    </source>
</evidence>
<protein>
    <recommendedName>
        <fullName evidence="2 4">Acylphosphatase</fullName>
        <ecNumber evidence="2 4">3.6.1.7</ecNumber>
    </recommendedName>
</protein>
<dbReference type="PROSITE" id="PS00150">
    <property type="entry name" value="ACYLPHOSPHATASE_1"/>
    <property type="match status" value="1"/>
</dbReference>
<evidence type="ECO:0000259" key="7">
    <source>
        <dbReference type="PROSITE" id="PS51160"/>
    </source>
</evidence>
<comment type="catalytic activity">
    <reaction evidence="3 4 5">
        <text>an acyl phosphate + H2O = a carboxylate + phosphate + H(+)</text>
        <dbReference type="Rhea" id="RHEA:14965"/>
        <dbReference type="ChEBI" id="CHEBI:15377"/>
        <dbReference type="ChEBI" id="CHEBI:15378"/>
        <dbReference type="ChEBI" id="CHEBI:29067"/>
        <dbReference type="ChEBI" id="CHEBI:43474"/>
        <dbReference type="ChEBI" id="CHEBI:59918"/>
        <dbReference type="EC" id="3.6.1.7"/>
    </reaction>
</comment>
<dbReference type="PRINTS" id="PR00112">
    <property type="entry name" value="ACYLPHPHTASE"/>
</dbReference>
<dbReference type="Pfam" id="PF00708">
    <property type="entry name" value="Acylphosphatase"/>
    <property type="match status" value="1"/>
</dbReference>
<dbReference type="SUPFAM" id="SSF54975">
    <property type="entry name" value="Acylphosphatase/BLUF domain-like"/>
    <property type="match status" value="1"/>
</dbReference>
<feature type="domain" description="Acylphosphatase-like" evidence="7">
    <location>
        <begin position="3"/>
        <end position="89"/>
    </location>
</feature>
<dbReference type="PANTHER" id="PTHR47268:SF4">
    <property type="entry name" value="ACYLPHOSPHATASE"/>
    <property type="match status" value="1"/>
</dbReference>
<feature type="active site" evidence="4">
    <location>
        <position position="18"/>
    </location>
</feature>
<dbReference type="STRING" id="1166337.SAMN05192580_2886"/>
<dbReference type="EC" id="3.6.1.7" evidence="2 4"/>
<dbReference type="OrthoDB" id="5295388at2"/>
<dbReference type="Proteomes" id="UP000198824">
    <property type="component" value="Unassembled WGS sequence"/>
</dbReference>
<comment type="similarity">
    <text evidence="1 6">Belongs to the acylphosphatase family.</text>
</comment>
<evidence type="ECO:0000256" key="1">
    <source>
        <dbReference type="ARBA" id="ARBA00005614"/>
    </source>
</evidence>
<dbReference type="Gene3D" id="3.30.70.100">
    <property type="match status" value="1"/>
</dbReference>
<feature type="active site" evidence="4">
    <location>
        <position position="36"/>
    </location>
</feature>
<evidence type="ECO:0000256" key="4">
    <source>
        <dbReference type="PROSITE-ProRule" id="PRU00520"/>
    </source>
</evidence>
<dbReference type="GO" id="GO:0003998">
    <property type="term" value="F:acylphosphatase activity"/>
    <property type="evidence" value="ECO:0007669"/>
    <property type="project" value="UniProtKB-EC"/>
</dbReference>
<keyword evidence="9" id="KW-1185">Reference proteome</keyword>
<dbReference type="PROSITE" id="PS51160">
    <property type="entry name" value="ACYLPHOSPHATASE_3"/>
    <property type="match status" value="1"/>
</dbReference>
<dbReference type="PROSITE" id="PS00151">
    <property type="entry name" value="ACYLPHOSPHATASE_2"/>
    <property type="match status" value="1"/>
</dbReference>
<dbReference type="InterPro" id="IPR017968">
    <property type="entry name" value="Acylphosphatase_CS"/>
</dbReference>
<sequence>MIHVRLRVTGRVQGVFFRDWTVSTAQALGLSGWVRNRHDGSVEAHAAGTQTAIDAFVSACRTGPSAARVDDVIVTPAEPMPLDGFRRSPAN</sequence>
<dbReference type="PANTHER" id="PTHR47268">
    <property type="entry name" value="ACYLPHOSPHATASE"/>
    <property type="match status" value="1"/>
</dbReference>
<evidence type="ECO:0000256" key="5">
    <source>
        <dbReference type="RuleBase" id="RU000553"/>
    </source>
</evidence>
<dbReference type="InterPro" id="IPR036046">
    <property type="entry name" value="Acylphosphatase-like_dom_sf"/>
</dbReference>
<proteinExistence type="inferred from homology"/>
<dbReference type="RefSeq" id="WP_093315676.1">
    <property type="nucleotide sequence ID" value="NZ_FOZG01000002.1"/>
</dbReference>
<evidence type="ECO:0000256" key="2">
    <source>
        <dbReference type="ARBA" id="ARBA00012150"/>
    </source>
</evidence>
<organism evidence="8 9">
    <name type="scientific">Sphingomonas jatrophae</name>
    <dbReference type="NCBI Taxonomy" id="1166337"/>
    <lineage>
        <taxon>Bacteria</taxon>
        <taxon>Pseudomonadati</taxon>
        <taxon>Pseudomonadota</taxon>
        <taxon>Alphaproteobacteria</taxon>
        <taxon>Sphingomonadales</taxon>
        <taxon>Sphingomonadaceae</taxon>
        <taxon>Sphingomonas</taxon>
    </lineage>
</organism>
<reference evidence="8 9" key="1">
    <citation type="submission" date="2016-10" db="EMBL/GenBank/DDBJ databases">
        <authorList>
            <person name="de Groot N.N."/>
        </authorList>
    </citation>
    <scope>NUCLEOTIDE SEQUENCE [LARGE SCALE GENOMIC DNA]</scope>
    <source>
        <strain evidence="8 9">S5-249</strain>
    </source>
</reference>
<dbReference type="AlphaFoldDB" id="A0A1I6LKZ0"/>
<dbReference type="InterPro" id="IPR001792">
    <property type="entry name" value="Acylphosphatase-like_dom"/>
</dbReference>
<evidence type="ECO:0000256" key="3">
    <source>
        <dbReference type="ARBA" id="ARBA00047645"/>
    </source>
</evidence>
<gene>
    <name evidence="8" type="ORF">SAMN05192580_2886</name>
</gene>